<name>A0A645A3E3_9ZZZZ</name>
<dbReference type="Gene3D" id="3.20.80.10">
    <property type="entry name" value="Regulatory factor, effector binding domain"/>
    <property type="match status" value="1"/>
</dbReference>
<dbReference type="InterPro" id="IPR011256">
    <property type="entry name" value="Reg_factor_effector_dom_sf"/>
</dbReference>
<reference evidence="2" key="1">
    <citation type="submission" date="2019-08" db="EMBL/GenBank/DDBJ databases">
        <authorList>
            <person name="Kucharzyk K."/>
            <person name="Murdoch R.W."/>
            <person name="Higgins S."/>
            <person name="Loffler F."/>
        </authorList>
    </citation>
    <scope>NUCLEOTIDE SEQUENCE</scope>
</reference>
<dbReference type="EMBL" id="VSSQ01011741">
    <property type="protein sequence ID" value="MPM47597.1"/>
    <property type="molecule type" value="Genomic_DNA"/>
</dbReference>
<organism evidence="2">
    <name type="scientific">bioreactor metagenome</name>
    <dbReference type="NCBI Taxonomy" id="1076179"/>
    <lineage>
        <taxon>unclassified sequences</taxon>
        <taxon>metagenomes</taxon>
        <taxon>ecological metagenomes</taxon>
    </lineage>
</organism>
<accession>A0A645A3E3</accession>
<proteinExistence type="predicted"/>
<gene>
    <name evidence="2" type="ORF">SDC9_94308</name>
</gene>
<evidence type="ECO:0000313" key="2">
    <source>
        <dbReference type="EMBL" id="MPM47597.1"/>
    </source>
</evidence>
<dbReference type="AlphaFoldDB" id="A0A645A3E3"/>
<dbReference type="SUPFAM" id="SSF55136">
    <property type="entry name" value="Probable bacterial effector-binding domain"/>
    <property type="match status" value="1"/>
</dbReference>
<feature type="domain" description="GyrI-like small molecule binding" evidence="1">
    <location>
        <begin position="5"/>
        <end position="139"/>
    </location>
</feature>
<sequence>MLIAAEHHYGNKVSDALIAQFTADFEHHLAQAGATLAVPGHFFTVFQVEAYRDHDYPMELWAEVTETLADTEHLRFQFVPACDCACLTTGAHYSDLQSAYDTLYDYVRQQGAAPAGPPRETYLPNDAAPGGFETKILLPFTRCPIPPRWPGNF</sequence>
<evidence type="ECO:0000259" key="1">
    <source>
        <dbReference type="Pfam" id="PF06445"/>
    </source>
</evidence>
<dbReference type="InterPro" id="IPR029442">
    <property type="entry name" value="GyrI-like"/>
</dbReference>
<dbReference type="Pfam" id="PF06445">
    <property type="entry name" value="GyrI-like"/>
    <property type="match status" value="1"/>
</dbReference>
<protein>
    <recommendedName>
        <fullName evidence="1">GyrI-like small molecule binding domain-containing protein</fullName>
    </recommendedName>
</protein>
<comment type="caution">
    <text evidence="2">The sequence shown here is derived from an EMBL/GenBank/DDBJ whole genome shotgun (WGS) entry which is preliminary data.</text>
</comment>